<feature type="domain" description="Tyrosine-protein kinase G-rich" evidence="3">
    <location>
        <begin position="441"/>
        <end position="519"/>
    </location>
</feature>
<dbReference type="GeneID" id="93117314"/>
<sequence>MNKKISNNNVPLNINSILKMGLRYWYIFIISGIISVGIGGIYFKMSRPVLKFMANIIIKEEGGNKSAISTMMLKSFPFGNLGSVKVNDELLLLNTFTTYREAVKQLNLNTTYTIKKFPKNIYCYNNEPVEIKPIANIADTLKSILYFKVKISSNKCNIKVYKSGILKKLIGETTFTSPCGEISTLYGNFTISPTSYYNPEKNYNIKVEYKGYDLAAELLQKKVEVDLISKKANLINLSTTEYNFEKGKDILNSLIKAYNSRGLEQRHKEASDKLTFLDERLNIVQKELSNLEIDIELYKKQHKLADIGAELKAIYTNNGLLKKQQLEIETQYVVIEYMENFIMDPKNQYSLIPLNIGLNDPKAIEGLQQYNDALLERMKLLKSTNINNPAIEIGNEQLNAMRLNLLNTVKGIKNGLKVTRDKLMEQDEFYEMRLKDAPTQEREFTNIQRQMYLKQELYIYLLQQREESCLTLSSNTPNSQIVDAAYCLSKPVSPRLLVIFIMIIFLTCTMSIGYILIKEHNHRNESLND</sequence>
<evidence type="ECO:0000313" key="4">
    <source>
        <dbReference type="EMBL" id="KAA3766725.1"/>
    </source>
</evidence>
<evidence type="ECO:0000259" key="3">
    <source>
        <dbReference type="Pfam" id="PF13807"/>
    </source>
</evidence>
<dbReference type="PANTHER" id="PTHR32309:SF13">
    <property type="entry name" value="FERRIC ENTEROBACTIN TRANSPORT PROTEIN FEPE"/>
    <property type="match status" value="1"/>
</dbReference>
<dbReference type="InterPro" id="IPR032807">
    <property type="entry name" value="GNVR"/>
</dbReference>
<organism evidence="4 5">
    <name type="scientific">Bacteroides salyersiae</name>
    <dbReference type="NCBI Taxonomy" id="291644"/>
    <lineage>
        <taxon>Bacteria</taxon>
        <taxon>Pseudomonadati</taxon>
        <taxon>Bacteroidota</taxon>
        <taxon>Bacteroidia</taxon>
        <taxon>Bacteroidales</taxon>
        <taxon>Bacteroidaceae</taxon>
        <taxon>Bacteroides</taxon>
    </lineage>
</organism>
<dbReference type="PANTHER" id="PTHR32309">
    <property type="entry name" value="TYROSINE-PROTEIN KINASE"/>
    <property type="match status" value="1"/>
</dbReference>
<feature type="transmembrane region" description="Helical" evidence="2">
    <location>
        <begin position="496"/>
        <end position="517"/>
    </location>
</feature>
<keyword evidence="1" id="KW-0175">Coiled coil</keyword>
<dbReference type="GO" id="GO:0004713">
    <property type="term" value="F:protein tyrosine kinase activity"/>
    <property type="evidence" value="ECO:0007669"/>
    <property type="project" value="TreeGrafter"/>
</dbReference>
<proteinExistence type="predicted"/>
<keyword evidence="2" id="KW-0812">Transmembrane</keyword>
<dbReference type="EMBL" id="VWMK01000006">
    <property type="protein sequence ID" value="KAA3766725.1"/>
    <property type="molecule type" value="Genomic_DNA"/>
</dbReference>
<evidence type="ECO:0000256" key="2">
    <source>
        <dbReference type="SAM" id="Phobius"/>
    </source>
</evidence>
<evidence type="ECO:0000313" key="5">
    <source>
        <dbReference type="Proteomes" id="UP000422221"/>
    </source>
</evidence>
<keyword evidence="2" id="KW-1133">Transmembrane helix</keyword>
<evidence type="ECO:0000256" key="1">
    <source>
        <dbReference type="SAM" id="Coils"/>
    </source>
</evidence>
<protein>
    <recommendedName>
        <fullName evidence="3">Tyrosine-protein kinase G-rich domain-containing protein</fullName>
    </recommendedName>
</protein>
<accession>A0A7J4XK23</accession>
<dbReference type="Pfam" id="PF13807">
    <property type="entry name" value="GNVR"/>
    <property type="match status" value="1"/>
</dbReference>
<feature type="transmembrane region" description="Helical" evidence="2">
    <location>
        <begin position="24"/>
        <end position="43"/>
    </location>
</feature>
<name>A0A7J4XK23_9BACE</name>
<dbReference type="InterPro" id="IPR050445">
    <property type="entry name" value="Bact_polysacc_biosynth/exp"/>
</dbReference>
<dbReference type="Proteomes" id="UP000422221">
    <property type="component" value="Unassembled WGS sequence"/>
</dbReference>
<feature type="coiled-coil region" evidence="1">
    <location>
        <begin position="267"/>
        <end position="301"/>
    </location>
</feature>
<dbReference type="RefSeq" id="WP_055294464.1">
    <property type="nucleotide sequence ID" value="NZ_CAXSTI010000006.1"/>
</dbReference>
<gene>
    <name evidence="4" type="ORF">F3F73_07565</name>
</gene>
<keyword evidence="2" id="KW-0472">Membrane</keyword>
<comment type="caution">
    <text evidence="4">The sequence shown here is derived from an EMBL/GenBank/DDBJ whole genome shotgun (WGS) entry which is preliminary data.</text>
</comment>
<reference evidence="4 5" key="1">
    <citation type="journal article" date="2019" name="Nat. Med.">
        <title>A library of human gut bacterial isolates paired with longitudinal multiomics data enables mechanistic microbiome research.</title>
        <authorList>
            <person name="Poyet M."/>
            <person name="Groussin M."/>
            <person name="Gibbons S.M."/>
            <person name="Avila-Pacheco J."/>
            <person name="Jiang X."/>
            <person name="Kearney S.M."/>
            <person name="Perrotta A.R."/>
            <person name="Berdy B."/>
            <person name="Zhao S."/>
            <person name="Lieberman T.D."/>
            <person name="Swanson P.K."/>
            <person name="Smith M."/>
            <person name="Roesemann S."/>
            <person name="Alexander J.E."/>
            <person name="Rich S.A."/>
            <person name="Livny J."/>
            <person name="Vlamakis H."/>
            <person name="Clish C."/>
            <person name="Bullock K."/>
            <person name="Deik A."/>
            <person name="Scott J."/>
            <person name="Pierce K.A."/>
            <person name="Xavier R.J."/>
            <person name="Alm E.J."/>
        </authorList>
    </citation>
    <scope>NUCLEOTIDE SEQUENCE [LARGE SCALE GENOMIC DNA]</scope>
    <source>
        <strain evidence="4 5">BIOML-A10</strain>
    </source>
</reference>
<dbReference type="AlphaFoldDB" id="A0A7J4XK23"/>
<dbReference type="GO" id="GO:0005886">
    <property type="term" value="C:plasma membrane"/>
    <property type="evidence" value="ECO:0007669"/>
    <property type="project" value="TreeGrafter"/>
</dbReference>